<sequence length="199" mass="22456">MSDGMMQQLIDKIRKQYPTLTNKKSVSDNYVYIVMSQEILIHVGRTTSNIDAALTGEITDIKHSKSGIAMMASAYNRTRNNIYYVHATKVKSAEKDRELKQIEKAIKNIVLSHYAISDKKAGDTFCSGTTKNKDVADLLKKFLYENLSQATLKELNEPNFSFMELIEMVNEEGDAWHNVIKNQKAAQLTCKLLGVNTLS</sequence>
<dbReference type="AlphaFoldDB" id="A0A1Y5FAI2"/>
<evidence type="ECO:0000313" key="2">
    <source>
        <dbReference type="Proteomes" id="UP000196531"/>
    </source>
</evidence>
<organism evidence="1 2">
    <name type="scientific">Halobacteriovorax marinus</name>
    <dbReference type="NCBI Taxonomy" id="97084"/>
    <lineage>
        <taxon>Bacteria</taxon>
        <taxon>Pseudomonadati</taxon>
        <taxon>Bdellovibrionota</taxon>
        <taxon>Bacteriovoracia</taxon>
        <taxon>Bacteriovoracales</taxon>
        <taxon>Halobacteriovoraceae</taxon>
        <taxon>Halobacteriovorax</taxon>
    </lineage>
</organism>
<gene>
    <name evidence="1" type="ORF">A9Q84_14165</name>
</gene>
<reference evidence="2" key="1">
    <citation type="journal article" date="2017" name="Proc. Natl. Acad. Sci. U.S.A.">
        <title>Simulation of Deepwater Horizon oil plume reveals substrate specialization within a complex community of hydrocarbon-degraders.</title>
        <authorList>
            <person name="Hu P."/>
            <person name="Dubinsky E.A."/>
            <person name="Probst A.J."/>
            <person name="Wang J."/>
            <person name="Sieber C.M.K."/>
            <person name="Tom L.M."/>
            <person name="Gardinali P."/>
            <person name="Banfield J.F."/>
            <person name="Atlas R.M."/>
            <person name="Andersen G.L."/>
        </authorList>
    </citation>
    <scope>NUCLEOTIDE SEQUENCE [LARGE SCALE GENOMIC DNA]</scope>
</reference>
<dbReference type="EMBL" id="MAAO01000007">
    <property type="protein sequence ID" value="OUR95644.1"/>
    <property type="molecule type" value="Genomic_DNA"/>
</dbReference>
<name>A0A1Y5FAI2_9BACT</name>
<dbReference type="Proteomes" id="UP000196531">
    <property type="component" value="Unassembled WGS sequence"/>
</dbReference>
<comment type="caution">
    <text evidence="1">The sequence shown here is derived from an EMBL/GenBank/DDBJ whole genome shotgun (WGS) entry which is preliminary data.</text>
</comment>
<accession>A0A1Y5FAI2</accession>
<evidence type="ECO:0000313" key="1">
    <source>
        <dbReference type="EMBL" id="OUR95644.1"/>
    </source>
</evidence>
<proteinExistence type="predicted"/>
<protein>
    <submittedName>
        <fullName evidence="1">Uncharacterized protein</fullName>
    </submittedName>
</protein>